<evidence type="ECO:0000313" key="3">
    <source>
        <dbReference type="WBParaSite" id="jg24890"/>
    </source>
</evidence>
<dbReference type="SUPFAM" id="SSF52540">
    <property type="entry name" value="P-loop containing nucleoside triphosphate hydrolases"/>
    <property type="match status" value="1"/>
</dbReference>
<reference evidence="3" key="1">
    <citation type="submission" date="2022-11" db="UniProtKB">
        <authorList>
            <consortium name="WormBaseParasite"/>
        </authorList>
    </citation>
    <scope>IDENTIFICATION</scope>
</reference>
<dbReference type="Proteomes" id="UP000887574">
    <property type="component" value="Unplaced"/>
</dbReference>
<dbReference type="InterPro" id="IPR027417">
    <property type="entry name" value="P-loop_NTPase"/>
</dbReference>
<evidence type="ECO:0000256" key="1">
    <source>
        <dbReference type="SAM" id="Coils"/>
    </source>
</evidence>
<sequence>MNELKKYENVNKKALDQFVKASSQKDELTKRVNELKKNESSIKDLLSVLENRRFETLQLTFKQVAKNFHDVFEKLIPSGRANLIMKTADVGQDTEDPSRM</sequence>
<accession>A0A915DZM9</accession>
<dbReference type="PANTHER" id="PTHR43977">
    <property type="entry name" value="STRUCTURAL MAINTENANCE OF CHROMOSOMES PROTEIN 3"/>
    <property type="match status" value="1"/>
</dbReference>
<proteinExistence type="predicted"/>
<dbReference type="Gene3D" id="3.40.50.300">
    <property type="entry name" value="P-loop containing nucleotide triphosphate hydrolases"/>
    <property type="match status" value="1"/>
</dbReference>
<evidence type="ECO:0000313" key="2">
    <source>
        <dbReference type="Proteomes" id="UP000887574"/>
    </source>
</evidence>
<name>A0A915DZM9_9BILA</name>
<keyword evidence="2" id="KW-1185">Reference proteome</keyword>
<dbReference type="WBParaSite" id="jg24890">
    <property type="protein sequence ID" value="jg24890"/>
    <property type="gene ID" value="jg24890"/>
</dbReference>
<keyword evidence="1" id="KW-0175">Coiled coil</keyword>
<dbReference type="AlphaFoldDB" id="A0A915DZM9"/>
<organism evidence="2 3">
    <name type="scientific">Ditylenchus dipsaci</name>
    <dbReference type="NCBI Taxonomy" id="166011"/>
    <lineage>
        <taxon>Eukaryota</taxon>
        <taxon>Metazoa</taxon>
        <taxon>Ecdysozoa</taxon>
        <taxon>Nematoda</taxon>
        <taxon>Chromadorea</taxon>
        <taxon>Rhabditida</taxon>
        <taxon>Tylenchina</taxon>
        <taxon>Tylenchomorpha</taxon>
        <taxon>Sphaerularioidea</taxon>
        <taxon>Anguinidae</taxon>
        <taxon>Anguininae</taxon>
        <taxon>Ditylenchus</taxon>
    </lineage>
</organism>
<feature type="coiled-coil region" evidence="1">
    <location>
        <begin position="18"/>
        <end position="52"/>
    </location>
</feature>
<protein>
    <submittedName>
        <fullName evidence="3">Uncharacterized protein</fullName>
    </submittedName>
</protein>